<dbReference type="GO" id="GO:0005524">
    <property type="term" value="F:ATP binding"/>
    <property type="evidence" value="ECO:0007669"/>
    <property type="project" value="InterPro"/>
</dbReference>
<reference evidence="3" key="1">
    <citation type="submission" date="2017-01" db="EMBL/GenBank/DDBJ databases">
        <authorList>
            <person name="Varghese N."/>
            <person name="Submissions S."/>
        </authorList>
    </citation>
    <scope>NUCLEOTIDE SEQUENCE [LARGE SCALE GENOMIC DNA]</scope>
    <source>
        <strain evidence="3">DSM 18017</strain>
    </source>
</reference>
<dbReference type="AlphaFoldDB" id="A0A1N7PRY7"/>
<dbReference type="Pfam" id="PF18860">
    <property type="entry name" value="AbiJ_NTD3"/>
    <property type="match status" value="1"/>
</dbReference>
<proteinExistence type="predicted"/>
<dbReference type="GO" id="GO:0000731">
    <property type="term" value="P:DNA synthesis involved in DNA repair"/>
    <property type="evidence" value="ECO:0007669"/>
    <property type="project" value="TreeGrafter"/>
</dbReference>
<dbReference type="InterPro" id="IPR003593">
    <property type="entry name" value="AAA+_ATPase"/>
</dbReference>
<dbReference type="RefSeq" id="WP_076553016.1">
    <property type="nucleotide sequence ID" value="NZ_FTOL01000006.1"/>
</dbReference>
<dbReference type="Gene3D" id="3.40.50.300">
    <property type="entry name" value="P-loop containing nucleotide triphosphate hydrolases"/>
    <property type="match status" value="1"/>
</dbReference>
<dbReference type="SMART" id="SM00382">
    <property type="entry name" value="AAA"/>
    <property type="match status" value="1"/>
</dbReference>
<dbReference type="InterPro" id="IPR027417">
    <property type="entry name" value="P-loop_NTPase"/>
</dbReference>
<dbReference type="SUPFAM" id="SSF52540">
    <property type="entry name" value="P-loop containing nucleoside triphosphate hydrolases"/>
    <property type="match status" value="1"/>
</dbReference>
<dbReference type="GO" id="GO:0016887">
    <property type="term" value="F:ATP hydrolysis activity"/>
    <property type="evidence" value="ECO:0007669"/>
    <property type="project" value="InterPro"/>
</dbReference>
<dbReference type="InterPro" id="IPR003959">
    <property type="entry name" value="ATPase_AAA_core"/>
</dbReference>
<dbReference type="GO" id="GO:0006302">
    <property type="term" value="P:double-strand break repair"/>
    <property type="evidence" value="ECO:0007669"/>
    <property type="project" value="TreeGrafter"/>
</dbReference>
<dbReference type="EMBL" id="FTOL01000006">
    <property type="protein sequence ID" value="SIT13320.1"/>
    <property type="molecule type" value="Genomic_DNA"/>
</dbReference>
<dbReference type="Pfam" id="PF13304">
    <property type="entry name" value="AAA_21"/>
    <property type="match status" value="1"/>
</dbReference>
<evidence type="ECO:0000313" key="2">
    <source>
        <dbReference type="EMBL" id="SIT13320.1"/>
    </source>
</evidence>
<organism evidence="2 3">
    <name type="scientific">Chryseobacterium ureilyticum</name>
    <dbReference type="NCBI Taxonomy" id="373668"/>
    <lineage>
        <taxon>Bacteria</taxon>
        <taxon>Pseudomonadati</taxon>
        <taxon>Bacteroidota</taxon>
        <taxon>Flavobacteriia</taxon>
        <taxon>Flavobacteriales</taxon>
        <taxon>Weeksellaceae</taxon>
        <taxon>Chryseobacterium group</taxon>
        <taxon>Chryseobacterium</taxon>
    </lineage>
</organism>
<feature type="domain" description="AAA+ ATPase" evidence="1">
    <location>
        <begin position="336"/>
        <end position="572"/>
    </location>
</feature>
<dbReference type="OrthoDB" id="9815944at2"/>
<keyword evidence="3" id="KW-1185">Reference proteome</keyword>
<sequence>MEFKLPYEIKERIFNDIISLDNPFGLNTNYTLVDFLSKFLNLKDLPSEDSRYINAYDDAVQHLINNDDWNYWDTFVERFKILDTDDLFKSFLEALLDNIPNDDRIVISALIDNYLDKFNYQISKNYDLEGDVVYTIRESDLSFNISDIPENNILFLVTEKKEALIIKEYPCFVLQYDSWDDYGFKTRFELRYYDSERTQFYIGKVRILKKNIDITYDSLDKEFYKLNNDYCSLSSRESYYFELKEALGDKYLSVLAALNDVAYFPSICEKFENEKGFITSLCRNEKESEKILRTIRAKLTYGDISDLFNFTYIFTPVYSEFAVSFKFNFEGNKSIPKRIYSIIGKNGVGKTLLIKDLLKKLSLKDSGKILPKIPLYGKIIVASFSYFDAYEKTKNKLDFNFLFCGLINVEEKRPLRHEEIKSKLVSSMYKLTEKNVLNKYFFIIKEFIDEELLNEITQIPRGVTDIELLRDNEDISIKINTKKISSIIDKMSSGQLALFYIITEIVANIRYNSLLIFDEPETHLHPNAITEFMSAIIHLLEEFDSYCIIATHSPLVVREVFSDSIYVFEKDENIPRVRKLEFETFGENLSTITEEIFGNRDVSKYYVKTIESLVNGGKSYEEIESLIEGDVPLNLNLKILIKSLVKNRDEES</sequence>
<dbReference type="STRING" id="373668.SAMN05421786_106131"/>
<protein>
    <submittedName>
        <fullName evidence="2">AAA domain-containing protein, putative AbiEii toxin, Type IV TA system</fullName>
    </submittedName>
</protein>
<dbReference type="CDD" id="cd00267">
    <property type="entry name" value="ABC_ATPase"/>
    <property type="match status" value="1"/>
</dbReference>
<evidence type="ECO:0000259" key="1">
    <source>
        <dbReference type="SMART" id="SM00382"/>
    </source>
</evidence>
<evidence type="ECO:0000313" key="3">
    <source>
        <dbReference type="Proteomes" id="UP000186744"/>
    </source>
</evidence>
<dbReference type="PANTHER" id="PTHR32182">
    <property type="entry name" value="DNA REPLICATION AND REPAIR PROTEIN RECF"/>
    <property type="match status" value="1"/>
</dbReference>
<accession>A0A1N7PRY7</accession>
<dbReference type="InterPro" id="IPR041427">
    <property type="entry name" value="AbiJ-NTD3"/>
</dbReference>
<name>A0A1N7PRY7_9FLAO</name>
<dbReference type="PANTHER" id="PTHR32182:SF22">
    <property type="entry name" value="ATP-DEPENDENT ENDONUCLEASE, OLD FAMILY-RELATED"/>
    <property type="match status" value="1"/>
</dbReference>
<gene>
    <name evidence="2" type="ORF">SAMN05421786_106131</name>
</gene>
<dbReference type="Proteomes" id="UP000186744">
    <property type="component" value="Unassembled WGS sequence"/>
</dbReference>